<organism evidence="2 3">
    <name type="scientific">Capsicum annuum</name>
    <name type="common">Capsicum pepper</name>
    <dbReference type="NCBI Taxonomy" id="4072"/>
    <lineage>
        <taxon>Eukaryota</taxon>
        <taxon>Viridiplantae</taxon>
        <taxon>Streptophyta</taxon>
        <taxon>Embryophyta</taxon>
        <taxon>Tracheophyta</taxon>
        <taxon>Spermatophyta</taxon>
        <taxon>Magnoliopsida</taxon>
        <taxon>eudicotyledons</taxon>
        <taxon>Gunneridae</taxon>
        <taxon>Pentapetalae</taxon>
        <taxon>asterids</taxon>
        <taxon>lamiids</taxon>
        <taxon>Solanales</taxon>
        <taxon>Solanaceae</taxon>
        <taxon>Solanoideae</taxon>
        <taxon>Capsiceae</taxon>
        <taxon>Capsicum</taxon>
    </lineage>
</organism>
<sequence length="105" mass="11807">MKVEHNNQIFYLTAVYARTEAVKRKKLWRKRTTINNSISGPWSILGDFNSIMSPSKKRGGVPHVLSWSTDFISCMDNCGMTDLGFPGNLSPGATEEEKEKELVRG</sequence>
<evidence type="ECO:0000256" key="1">
    <source>
        <dbReference type="SAM" id="MobiDB-lite"/>
    </source>
</evidence>
<dbReference type="OMA" id="FNSIMSP"/>
<protein>
    <recommendedName>
        <fullName evidence="4">Endonuclease/exonuclease/phosphatase domain-containing protein</fullName>
    </recommendedName>
</protein>
<feature type="compositionally biased region" description="Basic and acidic residues" evidence="1">
    <location>
        <begin position="95"/>
        <end position="105"/>
    </location>
</feature>
<name>A0A2G2YQ48_CAPAN</name>
<gene>
    <name evidence="2" type="ORF">T459_22526</name>
</gene>
<accession>A0A2G2YQ48</accession>
<reference evidence="2 3" key="1">
    <citation type="journal article" date="2014" name="Nat. Genet.">
        <title>Genome sequence of the hot pepper provides insights into the evolution of pungency in Capsicum species.</title>
        <authorList>
            <person name="Kim S."/>
            <person name="Park M."/>
            <person name="Yeom S.I."/>
            <person name="Kim Y.M."/>
            <person name="Lee J.M."/>
            <person name="Lee H.A."/>
            <person name="Seo E."/>
            <person name="Choi J."/>
            <person name="Cheong K."/>
            <person name="Kim K.T."/>
            <person name="Jung K."/>
            <person name="Lee G.W."/>
            <person name="Oh S.K."/>
            <person name="Bae C."/>
            <person name="Kim S.B."/>
            <person name="Lee H.Y."/>
            <person name="Kim S.Y."/>
            <person name="Kim M.S."/>
            <person name="Kang B.C."/>
            <person name="Jo Y.D."/>
            <person name="Yang H.B."/>
            <person name="Jeong H.J."/>
            <person name="Kang W.H."/>
            <person name="Kwon J.K."/>
            <person name="Shin C."/>
            <person name="Lim J.Y."/>
            <person name="Park J.H."/>
            <person name="Huh J.H."/>
            <person name="Kim J.S."/>
            <person name="Kim B.D."/>
            <person name="Cohen O."/>
            <person name="Paran I."/>
            <person name="Suh M.C."/>
            <person name="Lee S.B."/>
            <person name="Kim Y.K."/>
            <person name="Shin Y."/>
            <person name="Noh S.J."/>
            <person name="Park J."/>
            <person name="Seo Y.S."/>
            <person name="Kwon S.Y."/>
            <person name="Kim H.A."/>
            <person name="Park J.M."/>
            <person name="Kim H.J."/>
            <person name="Choi S.B."/>
            <person name="Bosland P.W."/>
            <person name="Reeves G."/>
            <person name="Jo S.H."/>
            <person name="Lee B.W."/>
            <person name="Cho H.T."/>
            <person name="Choi H.S."/>
            <person name="Lee M.S."/>
            <person name="Yu Y."/>
            <person name="Do Choi Y."/>
            <person name="Park B.S."/>
            <person name="van Deynze A."/>
            <person name="Ashrafi H."/>
            <person name="Hill T."/>
            <person name="Kim W.T."/>
            <person name="Pai H.S."/>
            <person name="Ahn H.K."/>
            <person name="Yeam I."/>
            <person name="Giovannoni J.J."/>
            <person name="Rose J.K."/>
            <person name="Sorensen I."/>
            <person name="Lee S.J."/>
            <person name="Kim R.W."/>
            <person name="Choi I.Y."/>
            <person name="Choi B.S."/>
            <person name="Lim J.S."/>
            <person name="Lee Y.H."/>
            <person name="Choi D."/>
        </authorList>
    </citation>
    <scope>NUCLEOTIDE SEQUENCE [LARGE SCALE GENOMIC DNA]</scope>
    <source>
        <strain evidence="3">cv. CM334</strain>
    </source>
</reference>
<reference evidence="2 3" key="2">
    <citation type="journal article" date="2017" name="Genome Biol.">
        <title>New reference genome sequences of hot pepper reveal the massive evolution of plant disease-resistance genes by retroduplication.</title>
        <authorList>
            <person name="Kim S."/>
            <person name="Park J."/>
            <person name="Yeom S.I."/>
            <person name="Kim Y.M."/>
            <person name="Seo E."/>
            <person name="Kim K.T."/>
            <person name="Kim M.S."/>
            <person name="Lee J.M."/>
            <person name="Cheong K."/>
            <person name="Shin H.S."/>
            <person name="Kim S.B."/>
            <person name="Han K."/>
            <person name="Lee J."/>
            <person name="Park M."/>
            <person name="Lee H.A."/>
            <person name="Lee H.Y."/>
            <person name="Lee Y."/>
            <person name="Oh S."/>
            <person name="Lee J.H."/>
            <person name="Choi E."/>
            <person name="Choi E."/>
            <person name="Lee S.E."/>
            <person name="Jeon J."/>
            <person name="Kim H."/>
            <person name="Choi G."/>
            <person name="Song H."/>
            <person name="Lee J."/>
            <person name="Lee S.C."/>
            <person name="Kwon J.K."/>
            <person name="Lee H.Y."/>
            <person name="Koo N."/>
            <person name="Hong Y."/>
            <person name="Kim R.W."/>
            <person name="Kang W.H."/>
            <person name="Huh J.H."/>
            <person name="Kang B.C."/>
            <person name="Yang T.J."/>
            <person name="Lee Y.H."/>
            <person name="Bennetzen J.L."/>
            <person name="Choi D."/>
        </authorList>
    </citation>
    <scope>NUCLEOTIDE SEQUENCE [LARGE SCALE GENOMIC DNA]</scope>
    <source>
        <strain evidence="3">cv. CM334</strain>
    </source>
</reference>
<evidence type="ECO:0008006" key="4">
    <source>
        <dbReference type="Google" id="ProtNLM"/>
    </source>
</evidence>
<dbReference type="SUPFAM" id="SSF56219">
    <property type="entry name" value="DNase I-like"/>
    <property type="match status" value="1"/>
</dbReference>
<comment type="caution">
    <text evidence="2">The sequence shown here is derived from an EMBL/GenBank/DDBJ whole genome shotgun (WGS) entry which is preliminary data.</text>
</comment>
<evidence type="ECO:0000313" key="2">
    <source>
        <dbReference type="EMBL" id="PHT71741.1"/>
    </source>
</evidence>
<keyword evidence="3" id="KW-1185">Reference proteome</keyword>
<dbReference type="Proteomes" id="UP000222542">
    <property type="component" value="Unassembled WGS sequence"/>
</dbReference>
<dbReference type="Gramene" id="PHT71741">
    <property type="protein sequence ID" value="PHT71741"/>
    <property type="gene ID" value="T459_22526"/>
</dbReference>
<dbReference type="AlphaFoldDB" id="A0A2G2YQ48"/>
<dbReference type="STRING" id="4072.A0A2G2YQ48"/>
<feature type="region of interest" description="Disordered" evidence="1">
    <location>
        <begin position="86"/>
        <end position="105"/>
    </location>
</feature>
<dbReference type="Gene3D" id="3.60.10.10">
    <property type="entry name" value="Endonuclease/exonuclease/phosphatase"/>
    <property type="match status" value="1"/>
</dbReference>
<evidence type="ECO:0000313" key="3">
    <source>
        <dbReference type="Proteomes" id="UP000222542"/>
    </source>
</evidence>
<proteinExistence type="predicted"/>
<dbReference type="InterPro" id="IPR036691">
    <property type="entry name" value="Endo/exonu/phosph_ase_sf"/>
</dbReference>
<dbReference type="EMBL" id="AYRZ02000009">
    <property type="protein sequence ID" value="PHT71741.1"/>
    <property type="molecule type" value="Genomic_DNA"/>
</dbReference>